<dbReference type="InterPro" id="IPR024535">
    <property type="entry name" value="RHGA/B-epi-like_pectate_lyase"/>
</dbReference>
<sequence length="392" mass="42885">MDYSSLLAIAAIGIAGAALFTAQQHKRPAHSCCHGLNVMDFGAKGDGVTDDTAAIQAAINAACKRRGGTVFFPYTENGYRVAAAAHDTIDGKPCRGQLYIPAGPFNIQLKGEHPCKLLYSYQVRPKNTSTVFKPTVFGTMTQNNTMIFSDWLPPEEHDPNARPWSILSTIEGTSCAGKFSVNQVSIANLEFRVKLDKELMYPRQSAVNLQNAARMNIQDSQFCLDDNVGDTELGKALQPNPNHTVGLMGPGDQNDNVVIRNAAVQGFRYGYVLGEHVVADYLYVHNCEEAVVFHDCSHLSMIHHIVAQHNQKVITTTRGTLFGHKPGPCFVQIDTVDIEGGHGIEPVVSQMTHGVFDPDNRLHGSVTWHVPWGKKEFAVEGGAHFKTTPFSN</sequence>
<dbReference type="Gene3D" id="2.160.20.10">
    <property type="entry name" value="Single-stranded right-handed beta-helix, Pectin lyase-like"/>
    <property type="match status" value="1"/>
</dbReference>
<dbReference type="AlphaFoldDB" id="A0AAE3VGX5"/>
<feature type="domain" description="Rhamnogalacturonase A/B/Epimerase-like pectate lyase" evidence="1">
    <location>
        <begin position="37"/>
        <end position="74"/>
    </location>
</feature>
<dbReference type="EMBL" id="JAUSVL010000001">
    <property type="protein sequence ID" value="MDQ0290175.1"/>
    <property type="molecule type" value="Genomic_DNA"/>
</dbReference>
<gene>
    <name evidence="2" type="ORF">J3R75_002282</name>
</gene>
<dbReference type="Pfam" id="PF12708">
    <property type="entry name" value="Pect-lyase_RHGA_epim"/>
    <property type="match status" value="1"/>
</dbReference>
<dbReference type="InterPro" id="IPR011050">
    <property type="entry name" value="Pectin_lyase_fold/virulence"/>
</dbReference>
<dbReference type="SUPFAM" id="SSF51126">
    <property type="entry name" value="Pectin lyase-like"/>
    <property type="match status" value="1"/>
</dbReference>
<evidence type="ECO:0000313" key="3">
    <source>
        <dbReference type="Proteomes" id="UP001238163"/>
    </source>
</evidence>
<dbReference type="Proteomes" id="UP001238163">
    <property type="component" value="Unassembled WGS sequence"/>
</dbReference>
<organism evidence="2 3">
    <name type="scientific">Oligosphaera ethanolica</name>
    <dbReference type="NCBI Taxonomy" id="760260"/>
    <lineage>
        <taxon>Bacteria</taxon>
        <taxon>Pseudomonadati</taxon>
        <taxon>Lentisphaerota</taxon>
        <taxon>Oligosphaeria</taxon>
        <taxon>Oligosphaerales</taxon>
        <taxon>Oligosphaeraceae</taxon>
        <taxon>Oligosphaera</taxon>
    </lineage>
</organism>
<name>A0AAE3VGX5_9BACT</name>
<reference evidence="2" key="1">
    <citation type="submission" date="2023-07" db="EMBL/GenBank/DDBJ databases">
        <title>Genomic Encyclopedia of Type Strains, Phase IV (KMG-IV): sequencing the most valuable type-strain genomes for metagenomic binning, comparative biology and taxonomic classification.</title>
        <authorList>
            <person name="Goeker M."/>
        </authorList>
    </citation>
    <scope>NUCLEOTIDE SEQUENCE</scope>
    <source>
        <strain evidence="2">DSM 24202</strain>
    </source>
</reference>
<comment type="caution">
    <text evidence="2">The sequence shown here is derived from an EMBL/GenBank/DDBJ whole genome shotgun (WGS) entry which is preliminary data.</text>
</comment>
<accession>A0AAE3VGX5</accession>
<evidence type="ECO:0000313" key="2">
    <source>
        <dbReference type="EMBL" id="MDQ0290175.1"/>
    </source>
</evidence>
<protein>
    <recommendedName>
        <fullName evidence="1">Rhamnogalacturonase A/B/Epimerase-like pectate lyase domain-containing protein</fullName>
    </recommendedName>
</protein>
<dbReference type="InterPro" id="IPR012334">
    <property type="entry name" value="Pectin_lyas_fold"/>
</dbReference>
<evidence type="ECO:0000259" key="1">
    <source>
        <dbReference type="Pfam" id="PF12708"/>
    </source>
</evidence>
<keyword evidence="3" id="KW-1185">Reference proteome</keyword>
<proteinExistence type="predicted"/>